<dbReference type="AlphaFoldDB" id="A0AAV3NW65"/>
<dbReference type="PANTHER" id="PTHR17920">
    <property type="entry name" value="TRANSMEMBRANE AND COILED-COIL DOMAIN-CONTAINING PROTEIN 4 TMCO4"/>
    <property type="match status" value="1"/>
</dbReference>
<evidence type="ECO:0000313" key="6">
    <source>
        <dbReference type="EMBL" id="GAA0143654.1"/>
    </source>
</evidence>
<comment type="caution">
    <text evidence="6">The sequence shown here is derived from an EMBL/GenBank/DDBJ whole genome shotgun (WGS) entry which is preliminary data.</text>
</comment>
<evidence type="ECO:0000256" key="3">
    <source>
        <dbReference type="ARBA" id="ARBA00022692"/>
    </source>
</evidence>
<comment type="subcellular location">
    <subcellularLocation>
        <location evidence="1">Membrane</location>
        <topology evidence="1">Multi-pass membrane protein</topology>
    </subcellularLocation>
</comment>
<protein>
    <recommendedName>
        <fullName evidence="8">Transmembrane and coiled-coil domain-containing protein 4</fullName>
    </recommendedName>
</protein>
<dbReference type="InterPro" id="IPR029058">
    <property type="entry name" value="AB_hydrolase_fold"/>
</dbReference>
<organism evidence="6 7">
    <name type="scientific">Lithospermum erythrorhizon</name>
    <name type="common">Purple gromwell</name>
    <name type="synonym">Lithospermum officinale var. erythrorhizon</name>
    <dbReference type="NCBI Taxonomy" id="34254"/>
    <lineage>
        <taxon>Eukaryota</taxon>
        <taxon>Viridiplantae</taxon>
        <taxon>Streptophyta</taxon>
        <taxon>Embryophyta</taxon>
        <taxon>Tracheophyta</taxon>
        <taxon>Spermatophyta</taxon>
        <taxon>Magnoliopsida</taxon>
        <taxon>eudicotyledons</taxon>
        <taxon>Gunneridae</taxon>
        <taxon>Pentapetalae</taxon>
        <taxon>asterids</taxon>
        <taxon>lamiids</taxon>
        <taxon>Boraginales</taxon>
        <taxon>Boraginaceae</taxon>
        <taxon>Boraginoideae</taxon>
        <taxon>Lithospermeae</taxon>
        <taxon>Lithospermum</taxon>
    </lineage>
</organism>
<evidence type="ECO:0000256" key="1">
    <source>
        <dbReference type="ARBA" id="ARBA00004141"/>
    </source>
</evidence>
<dbReference type="InterPro" id="IPR007941">
    <property type="entry name" value="DUF726"/>
</dbReference>
<evidence type="ECO:0000256" key="2">
    <source>
        <dbReference type="ARBA" id="ARBA00009824"/>
    </source>
</evidence>
<keyword evidence="4" id="KW-1133">Transmembrane helix</keyword>
<evidence type="ECO:0000256" key="4">
    <source>
        <dbReference type="ARBA" id="ARBA00022989"/>
    </source>
</evidence>
<keyword evidence="5" id="KW-0472">Membrane</keyword>
<name>A0AAV3NW65_LITER</name>
<reference evidence="6 7" key="1">
    <citation type="submission" date="2024-01" db="EMBL/GenBank/DDBJ databases">
        <title>The complete chloroplast genome sequence of Lithospermum erythrorhizon: insights into the phylogenetic relationship among Boraginaceae species and the maternal lineages of purple gromwells.</title>
        <authorList>
            <person name="Okada T."/>
            <person name="Watanabe K."/>
        </authorList>
    </citation>
    <scope>NUCLEOTIDE SEQUENCE [LARGE SCALE GENOMIC DNA]</scope>
</reference>
<dbReference type="PANTHER" id="PTHR17920:SF3">
    <property type="entry name" value="TRANSMEMBRANE AND COILED-COIL DOMAIN-CONTAINING PROTEIN 4"/>
    <property type="match status" value="1"/>
</dbReference>
<dbReference type="Pfam" id="PF05277">
    <property type="entry name" value="DUF726"/>
    <property type="match status" value="2"/>
</dbReference>
<evidence type="ECO:0000313" key="7">
    <source>
        <dbReference type="Proteomes" id="UP001454036"/>
    </source>
</evidence>
<keyword evidence="7" id="KW-1185">Reference proteome</keyword>
<dbReference type="SUPFAM" id="SSF53474">
    <property type="entry name" value="alpha/beta-Hydrolases"/>
    <property type="match status" value="1"/>
</dbReference>
<keyword evidence="3" id="KW-0812">Transmembrane</keyword>
<dbReference type="GO" id="GO:0016020">
    <property type="term" value="C:membrane"/>
    <property type="evidence" value="ECO:0007669"/>
    <property type="project" value="UniProtKB-SubCell"/>
</dbReference>
<proteinExistence type="inferred from homology"/>
<evidence type="ECO:0008006" key="8">
    <source>
        <dbReference type="Google" id="ProtNLM"/>
    </source>
</evidence>
<accession>A0AAV3NW65</accession>
<sequence>MPQLMLTPSQRYAAAALLGVALRHSRSYQTKALGGFTQHNNNTKSISDEISGLIRPVFVFLEIEDKSWDGLVETATCTPSKNQAGAFMSLLVQENGENSDSSPKTADQELSLSKGVDAMASSMEYTPEDCKQKKDQRREYAKEYQEKYSNAETTSKEVDHTINPDVQIKNQYTVPDEQGKTHSITPNELGESRLLVTDEQGRNQDAPKTDAQQNLYKELNEKPFEEAAILGYPRKITVLYELLSACLANAPVNTKKSTPCRKGYDARHRVALRLLATWFDVKWIKMEALEKIVASSAMAFLKEESEKNEQSTDNQCADWKRGGIVGAAALTGGTLMAITGGLAAPAIAAGVSALAPTLGTIVPVVGASGFAAAASAAGSVAGSAAVAASFGVAGAGLTGAKMARRTGDVEEFHFKPIGENHNQGRLAVEILVAGFVFEEEDFKRPWQGLTDNMESFWSFNFRKPLRMLSTGENVKQVLGISVTSVIVGYALQWESENLIAVSTAIQDWLTSKLALELMKRGAMMTVLSSLLTALAWPAALLTLTDIIDSSWAVALDRSDKAGIILADVLLQGLQGQRPVTLVGFSLGAKVIFKCLEILAENEHGAGIVERVVLLGAPISIRDSNWEAVRKYVSMDVDSVLKVVGGRFVNVYSSNDWMLGFAFRANLLTQGLAGIQPVEVPGIQNVEMTELIEGHSSYLWTTQQILEQLDLDSSYPVFNSRSTTPVHQ</sequence>
<dbReference type="EMBL" id="BAABME010000542">
    <property type="protein sequence ID" value="GAA0143654.1"/>
    <property type="molecule type" value="Genomic_DNA"/>
</dbReference>
<dbReference type="Gene3D" id="3.40.50.1820">
    <property type="entry name" value="alpha/beta hydrolase"/>
    <property type="match status" value="1"/>
</dbReference>
<evidence type="ECO:0000256" key="5">
    <source>
        <dbReference type="ARBA" id="ARBA00023136"/>
    </source>
</evidence>
<comment type="similarity">
    <text evidence="2">Belongs to the TMCO4 family.</text>
</comment>
<dbReference type="Proteomes" id="UP001454036">
    <property type="component" value="Unassembled WGS sequence"/>
</dbReference>
<gene>
    <name evidence="6" type="ORF">LIER_04286</name>
</gene>